<dbReference type="AlphaFoldDB" id="A0A251XN44"/>
<feature type="compositionally biased region" description="Basic residues" evidence="1">
    <location>
        <begin position="38"/>
        <end position="50"/>
    </location>
</feature>
<comment type="caution">
    <text evidence="2">The sequence shown here is derived from an EMBL/GenBank/DDBJ whole genome shotgun (WGS) entry which is preliminary data.</text>
</comment>
<sequence>MPADGYASLDGEFADIGRAFLDLSRIRGGPASPGCARSCRRRPAATRRSR</sequence>
<proteinExistence type="predicted"/>
<dbReference type="EMBL" id="MDHH01000001">
    <property type="protein sequence ID" value="OUE04885.1"/>
    <property type="molecule type" value="Genomic_DNA"/>
</dbReference>
<evidence type="ECO:0000256" key="1">
    <source>
        <dbReference type="SAM" id="MobiDB-lite"/>
    </source>
</evidence>
<evidence type="ECO:0000313" key="3">
    <source>
        <dbReference type="Proteomes" id="UP000195062"/>
    </source>
</evidence>
<accession>A0A251XN44</accession>
<protein>
    <submittedName>
        <fullName evidence="2">Uncharacterized protein</fullName>
    </submittedName>
</protein>
<evidence type="ECO:0000313" key="2">
    <source>
        <dbReference type="EMBL" id="OUE04885.1"/>
    </source>
</evidence>
<keyword evidence="3" id="KW-1185">Reference proteome</keyword>
<reference evidence="2 3" key="1">
    <citation type="submission" date="2016-08" db="EMBL/GenBank/DDBJ databases">
        <title>Genome sequence of Clavibacter michiganensis subsp. michiganensis strain CASJ007.</title>
        <authorList>
            <person name="Thapa S.P."/>
            <person name="Coaker G."/>
        </authorList>
    </citation>
    <scope>NUCLEOTIDE SEQUENCE [LARGE SCALE GENOMIC DNA]</scope>
    <source>
        <strain evidence="2">CASJ007</strain>
    </source>
</reference>
<organism evidence="2 3">
    <name type="scientific">Clavibacter michiganensis subsp. michiganensis</name>
    <dbReference type="NCBI Taxonomy" id="33013"/>
    <lineage>
        <taxon>Bacteria</taxon>
        <taxon>Bacillati</taxon>
        <taxon>Actinomycetota</taxon>
        <taxon>Actinomycetes</taxon>
        <taxon>Micrococcales</taxon>
        <taxon>Microbacteriaceae</taxon>
        <taxon>Clavibacter</taxon>
    </lineage>
</organism>
<name>A0A251XN44_CLAMM</name>
<feature type="region of interest" description="Disordered" evidence="1">
    <location>
        <begin position="29"/>
        <end position="50"/>
    </location>
</feature>
<gene>
    <name evidence="2" type="ORF">CMMCAS07_08045</name>
</gene>
<dbReference type="Proteomes" id="UP000195062">
    <property type="component" value="Unassembled WGS sequence"/>
</dbReference>